<evidence type="ECO:0000313" key="2">
    <source>
        <dbReference type="EMBL" id="RQP03022.1"/>
    </source>
</evidence>
<organism evidence="2 3">
    <name type="scientific">Populus trichocarpa</name>
    <name type="common">Western balsam poplar</name>
    <name type="synonym">Populus balsamifera subsp. trichocarpa</name>
    <dbReference type="NCBI Taxonomy" id="3694"/>
    <lineage>
        <taxon>Eukaryota</taxon>
        <taxon>Viridiplantae</taxon>
        <taxon>Streptophyta</taxon>
        <taxon>Embryophyta</taxon>
        <taxon>Tracheophyta</taxon>
        <taxon>Spermatophyta</taxon>
        <taxon>Magnoliopsida</taxon>
        <taxon>eudicotyledons</taxon>
        <taxon>Gunneridae</taxon>
        <taxon>Pentapetalae</taxon>
        <taxon>rosids</taxon>
        <taxon>fabids</taxon>
        <taxon>Malpighiales</taxon>
        <taxon>Salicaceae</taxon>
        <taxon>Saliceae</taxon>
        <taxon>Populus</taxon>
    </lineage>
</organism>
<dbReference type="InParanoid" id="A0A3N7HAC0"/>
<evidence type="ECO:0000256" key="1">
    <source>
        <dbReference type="SAM" id="MobiDB-lite"/>
    </source>
</evidence>
<accession>A0A3N7HAC0</accession>
<feature type="region of interest" description="Disordered" evidence="1">
    <location>
        <begin position="1"/>
        <end position="22"/>
    </location>
</feature>
<sequence>MTLSKIRKTKKKRLQIKKSDGPIRPALQAMQIQLAPARNPSTARSGR</sequence>
<dbReference type="Proteomes" id="UP000006729">
    <property type="component" value="Chromosome 18"/>
</dbReference>
<evidence type="ECO:0000313" key="3">
    <source>
        <dbReference type="Proteomes" id="UP000006729"/>
    </source>
</evidence>
<name>A0A3N7HAC0_POPTR</name>
<keyword evidence="3" id="KW-1185">Reference proteome</keyword>
<feature type="compositionally biased region" description="Basic residues" evidence="1">
    <location>
        <begin position="1"/>
        <end position="16"/>
    </location>
</feature>
<protein>
    <submittedName>
        <fullName evidence="2">Uncharacterized protein</fullName>
    </submittedName>
</protein>
<dbReference type="EMBL" id="CM009307">
    <property type="protein sequence ID" value="RQP03022.1"/>
    <property type="molecule type" value="Genomic_DNA"/>
</dbReference>
<gene>
    <name evidence="2" type="ORF">POPTR_018G115201</name>
</gene>
<dbReference type="AlphaFoldDB" id="A0A3N7HAC0"/>
<proteinExistence type="predicted"/>
<reference evidence="2 3" key="1">
    <citation type="journal article" date="2006" name="Science">
        <title>The genome of black cottonwood, Populus trichocarpa (Torr. &amp; Gray).</title>
        <authorList>
            <person name="Tuskan G.A."/>
            <person name="Difazio S."/>
            <person name="Jansson S."/>
            <person name="Bohlmann J."/>
            <person name="Grigoriev I."/>
            <person name="Hellsten U."/>
            <person name="Putnam N."/>
            <person name="Ralph S."/>
            <person name="Rombauts S."/>
            <person name="Salamov A."/>
            <person name="Schein J."/>
            <person name="Sterck L."/>
            <person name="Aerts A."/>
            <person name="Bhalerao R.R."/>
            <person name="Bhalerao R.P."/>
            <person name="Blaudez D."/>
            <person name="Boerjan W."/>
            <person name="Brun A."/>
            <person name="Brunner A."/>
            <person name="Busov V."/>
            <person name="Campbell M."/>
            <person name="Carlson J."/>
            <person name="Chalot M."/>
            <person name="Chapman J."/>
            <person name="Chen G.L."/>
            <person name="Cooper D."/>
            <person name="Coutinho P.M."/>
            <person name="Couturier J."/>
            <person name="Covert S."/>
            <person name="Cronk Q."/>
            <person name="Cunningham R."/>
            <person name="Davis J."/>
            <person name="Degroeve S."/>
            <person name="Dejardin A."/>
            <person name="Depamphilis C."/>
            <person name="Detter J."/>
            <person name="Dirks B."/>
            <person name="Dubchak I."/>
            <person name="Duplessis S."/>
            <person name="Ehlting J."/>
            <person name="Ellis B."/>
            <person name="Gendler K."/>
            <person name="Goodstein D."/>
            <person name="Gribskov M."/>
            <person name="Grimwood J."/>
            <person name="Groover A."/>
            <person name="Gunter L."/>
            <person name="Hamberger B."/>
            <person name="Heinze B."/>
            <person name="Helariutta Y."/>
            <person name="Henrissat B."/>
            <person name="Holligan D."/>
            <person name="Holt R."/>
            <person name="Huang W."/>
            <person name="Islam-Faridi N."/>
            <person name="Jones S."/>
            <person name="Jones-Rhoades M."/>
            <person name="Jorgensen R."/>
            <person name="Joshi C."/>
            <person name="Kangasjarvi J."/>
            <person name="Karlsson J."/>
            <person name="Kelleher C."/>
            <person name="Kirkpatrick R."/>
            <person name="Kirst M."/>
            <person name="Kohler A."/>
            <person name="Kalluri U."/>
            <person name="Larimer F."/>
            <person name="Leebens-Mack J."/>
            <person name="Leple J.C."/>
            <person name="Locascio P."/>
            <person name="Lou Y."/>
            <person name="Lucas S."/>
            <person name="Martin F."/>
            <person name="Montanini B."/>
            <person name="Napoli C."/>
            <person name="Nelson D.R."/>
            <person name="Nelson C."/>
            <person name="Nieminen K."/>
            <person name="Nilsson O."/>
            <person name="Pereda V."/>
            <person name="Peter G."/>
            <person name="Philippe R."/>
            <person name="Pilate G."/>
            <person name="Poliakov A."/>
            <person name="Razumovskaya J."/>
            <person name="Richardson P."/>
            <person name="Rinaldi C."/>
            <person name="Ritland K."/>
            <person name="Rouze P."/>
            <person name="Ryaboy D."/>
            <person name="Schmutz J."/>
            <person name="Schrader J."/>
            <person name="Segerman B."/>
            <person name="Shin H."/>
            <person name="Siddiqui A."/>
            <person name="Sterky F."/>
            <person name="Terry A."/>
            <person name="Tsai C.J."/>
            <person name="Uberbacher E."/>
            <person name="Unneberg P."/>
            <person name="Vahala J."/>
            <person name="Wall K."/>
            <person name="Wessler S."/>
            <person name="Yang G."/>
            <person name="Yin T."/>
            <person name="Douglas C."/>
            <person name="Marra M."/>
            <person name="Sandberg G."/>
            <person name="Van de Peer Y."/>
            <person name="Rokhsar D."/>
        </authorList>
    </citation>
    <scope>NUCLEOTIDE SEQUENCE [LARGE SCALE GENOMIC DNA]</scope>
    <source>
        <strain evidence="3">cv. Nisqually</strain>
    </source>
</reference>